<dbReference type="PATRIC" id="fig|1514904.3.peg.2369"/>
<evidence type="ECO:0000313" key="2">
    <source>
        <dbReference type="Proteomes" id="UP000038011"/>
    </source>
</evidence>
<protein>
    <submittedName>
        <fullName evidence="1">Uncharacterized protein</fullName>
    </submittedName>
</protein>
<dbReference type="RefSeq" id="WP_053997916.1">
    <property type="nucleotide sequence ID" value="NZ_JXMU01000003.1"/>
</dbReference>
<accession>A0A0M9GPH1</accession>
<reference evidence="1 2" key="1">
    <citation type="submission" date="2015-01" db="EMBL/GenBank/DDBJ databases">
        <title>Ahrensia donghaiensis sp. nov., a novel dimethylsulphoniopropionate-cleavage bacterium isolated from seawater and emended descriptions of the genus Ahrensia and Ahrensia kielensis.</title>
        <authorList>
            <person name="Liu J."/>
        </authorList>
    </citation>
    <scope>NUCLEOTIDE SEQUENCE [LARGE SCALE GENOMIC DNA]</scope>
    <source>
        <strain evidence="1 2">LZD062</strain>
    </source>
</reference>
<dbReference type="GO" id="GO:0015074">
    <property type="term" value="P:DNA integration"/>
    <property type="evidence" value="ECO:0007669"/>
    <property type="project" value="InterPro"/>
</dbReference>
<dbReference type="OrthoDB" id="7354488at2"/>
<sequence>MGFSGEDAFFLPDCYLKANAIGLGQRMPGQQTAECQRSTDAVSKIIRTAADVAGFKDIQVGAHDFRKAIHPFLARNGDMDVKQETAIQLNFGHTPSEVSKKNYTNMSDLHRQEYLDELCRAALGRDNTALVRAYERDIIFTDDPDYFRAKGLHKKQPAGGKGRKEQ</sequence>
<organism evidence="1 2">
    <name type="scientific">Ahrensia marina</name>
    <dbReference type="NCBI Taxonomy" id="1514904"/>
    <lineage>
        <taxon>Bacteria</taxon>
        <taxon>Pseudomonadati</taxon>
        <taxon>Pseudomonadota</taxon>
        <taxon>Alphaproteobacteria</taxon>
        <taxon>Hyphomicrobiales</taxon>
        <taxon>Ahrensiaceae</taxon>
        <taxon>Ahrensia</taxon>
    </lineage>
</organism>
<name>A0A0M9GPH1_9HYPH</name>
<dbReference type="EMBL" id="JXMU01000003">
    <property type="protein sequence ID" value="KPB02306.1"/>
    <property type="molecule type" value="Genomic_DNA"/>
</dbReference>
<comment type="caution">
    <text evidence="1">The sequence shown here is derived from an EMBL/GenBank/DDBJ whole genome shotgun (WGS) entry which is preliminary data.</text>
</comment>
<dbReference type="Gene3D" id="1.10.443.10">
    <property type="entry name" value="Intergrase catalytic core"/>
    <property type="match status" value="1"/>
</dbReference>
<gene>
    <name evidence="1" type="ORF">SU32_03310</name>
</gene>
<dbReference type="GO" id="GO:0006310">
    <property type="term" value="P:DNA recombination"/>
    <property type="evidence" value="ECO:0007669"/>
    <property type="project" value="InterPro"/>
</dbReference>
<proteinExistence type="predicted"/>
<dbReference type="AlphaFoldDB" id="A0A0M9GPH1"/>
<dbReference type="Proteomes" id="UP000038011">
    <property type="component" value="Unassembled WGS sequence"/>
</dbReference>
<keyword evidence="2" id="KW-1185">Reference proteome</keyword>
<evidence type="ECO:0000313" key="1">
    <source>
        <dbReference type="EMBL" id="KPB02306.1"/>
    </source>
</evidence>
<dbReference type="GO" id="GO:0003677">
    <property type="term" value="F:DNA binding"/>
    <property type="evidence" value="ECO:0007669"/>
    <property type="project" value="InterPro"/>
</dbReference>
<dbReference type="InterPro" id="IPR013762">
    <property type="entry name" value="Integrase-like_cat_sf"/>
</dbReference>